<evidence type="ECO:0000313" key="2">
    <source>
        <dbReference type="EMBL" id="NJO99762.1"/>
    </source>
</evidence>
<keyword evidence="1" id="KW-1133">Transmembrane helix</keyword>
<dbReference type="EMBL" id="JAAVJI010000001">
    <property type="protein sequence ID" value="NJO99762.1"/>
    <property type="molecule type" value="Genomic_DNA"/>
</dbReference>
<evidence type="ECO:0000256" key="1">
    <source>
        <dbReference type="SAM" id="Phobius"/>
    </source>
</evidence>
<name>A0ABX0YCG0_9PSED</name>
<evidence type="ECO:0000313" key="3">
    <source>
        <dbReference type="Proteomes" id="UP000746535"/>
    </source>
</evidence>
<sequence>MQRNTHHSITSPSPLIVLRSERALVAAACAGVCGWAVSLAWLWLA</sequence>
<accession>A0ABX0YCG0</accession>
<dbReference type="Proteomes" id="UP000746535">
    <property type="component" value="Unassembled WGS sequence"/>
</dbReference>
<feature type="transmembrane region" description="Helical" evidence="1">
    <location>
        <begin position="23"/>
        <end position="44"/>
    </location>
</feature>
<comment type="caution">
    <text evidence="2">The sequence shown here is derived from an EMBL/GenBank/DDBJ whole genome shotgun (WGS) entry which is preliminary data.</text>
</comment>
<keyword evidence="3" id="KW-1185">Reference proteome</keyword>
<evidence type="ECO:0008006" key="4">
    <source>
        <dbReference type="Google" id="ProtNLM"/>
    </source>
</evidence>
<reference evidence="2 3" key="1">
    <citation type="submission" date="2020-03" db="EMBL/GenBank/DDBJ databases">
        <authorList>
            <person name="Wang L."/>
            <person name="He N."/>
            <person name="Li Y."/>
            <person name="Fang Y."/>
            <person name="Zhang F."/>
        </authorList>
    </citation>
    <scope>NUCLEOTIDE SEQUENCE [LARGE SCALE GENOMIC DNA]</scope>
    <source>
        <strain evidence="3">hsmgli-8</strain>
    </source>
</reference>
<dbReference type="RefSeq" id="WP_168081194.1">
    <property type="nucleotide sequence ID" value="NZ_JAAVJI010000001.1"/>
</dbReference>
<protein>
    <recommendedName>
        <fullName evidence="4">Lipoprotein</fullName>
    </recommendedName>
</protein>
<gene>
    <name evidence="2" type="ORF">HBH25_02640</name>
</gene>
<keyword evidence="1" id="KW-0812">Transmembrane</keyword>
<keyword evidence="1" id="KW-0472">Membrane</keyword>
<organism evidence="2 3">
    <name type="scientific">Pseudomonas quercus</name>
    <dbReference type="NCBI Taxonomy" id="2722792"/>
    <lineage>
        <taxon>Bacteria</taxon>
        <taxon>Pseudomonadati</taxon>
        <taxon>Pseudomonadota</taxon>
        <taxon>Gammaproteobacteria</taxon>
        <taxon>Pseudomonadales</taxon>
        <taxon>Pseudomonadaceae</taxon>
        <taxon>Pseudomonas</taxon>
    </lineage>
</organism>
<proteinExistence type="predicted"/>